<evidence type="ECO:0000313" key="1">
    <source>
        <dbReference type="EMBL" id="GAG99936.1"/>
    </source>
</evidence>
<dbReference type="AlphaFoldDB" id="X1DU42"/>
<gene>
    <name evidence="1" type="ORF">S01H4_43565</name>
</gene>
<sequence length="88" mass="10179">MKTKKLKVEGNEKLKFELIFDLDEIKITLFAGGHPTKYTDTLTFSRNSSEDSNFEIELIGATISRLLISYEKAKRIEEYLVELFDGKE</sequence>
<name>X1DU42_9ZZZZ</name>
<reference evidence="1" key="1">
    <citation type="journal article" date="2014" name="Front. Microbiol.">
        <title>High frequency of phylogenetically diverse reductive dehalogenase-homologous genes in deep subseafloor sedimentary metagenomes.</title>
        <authorList>
            <person name="Kawai M."/>
            <person name="Futagami T."/>
            <person name="Toyoda A."/>
            <person name="Takaki Y."/>
            <person name="Nishi S."/>
            <person name="Hori S."/>
            <person name="Arai W."/>
            <person name="Tsubouchi T."/>
            <person name="Morono Y."/>
            <person name="Uchiyama I."/>
            <person name="Ito T."/>
            <person name="Fujiyama A."/>
            <person name="Inagaki F."/>
            <person name="Takami H."/>
        </authorList>
    </citation>
    <scope>NUCLEOTIDE SEQUENCE</scope>
    <source>
        <strain evidence="1">Expedition CK06-06</strain>
    </source>
</reference>
<organism evidence="1">
    <name type="scientific">marine sediment metagenome</name>
    <dbReference type="NCBI Taxonomy" id="412755"/>
    <lineage>
        <taxon>unclassified sequences</taxon>
        <taxon>metagenomes</taxon>
        <taxon>ecological metagenomes</taxon>
    </lineage>
</organism>
<comment type="caution">
    <text evidence="1">The sequence shown here is derived from an EMBL/GenBank/DDBJ whole genome shotgun (WGS) entry which is preliminary data.</text>
</comment>
<feature type="non-terminal residue" evidence="1">
    <location>
        <position position="88"/>
    </location>
</feature>
<dbReference type="EMBL" id="BART01024048">
    <property type="protein sequence ID" value="GAG99936.1"/>
    <property type="molecule type" value="Genomic_DNA"/>
</dbReference>
<proteinExistence type="predicted"/>
<protein>
    <submittedName>
        <fullName evidence="1">Uncharacterized protein</fullName>
    </submittedName>
</protein>
<accession>X1DU42</accession>